<dbReference type="SUPFAM" id="SSF50494">
    <property type="entry name" value="Trypsin-like serine proteases"/>
    <property type="match status" value="1"/>
</dbReference>
<feature type="signal peptide" evidence="11">
    <location>
        <begin position="1"/>
        <end position="16"/>
    </location>
</feature>
<evidence type="ECO:0000256" key="5">
    <source>
        <dbReference type="ARBA" id="ARBA00022801"/>
    </source>
</evidence>
<keyword evidence="7" id="KW-1015">Disulfide bond</keyword>
<dbReference type="OrthoDB" id="9425590at2759"/>
<proteinExistence type="inferred from homology"/>
<comment type="function">
    <text evidence="9">Fibrinolytic activity; shows preferential cleavage of Arg-Gly bonds in all three fibrinogen chains. Contact with the caterpillars causes severe bleeding, due the anticoagulant effect of the protein.</text>
</comment>
<dbReference type="PRINTS" id="PR00722">
    <property type="entry name" value="CHYMOTRYPSIN"/>
</dbReference>
<dbReference type="RefSeq" id="XP_035448358.2">
    <property type="nucleotide sequence ID" value="XM_035592465.2"/>
</dbReference>
<dbReference type="CDD" id="cd00190">
    <property type="entry name" value="Tryp_SPc"/>
    <property type="match status" value="1"/>
</dbReference>
<dbReference type="GO" id="GO:0005576">
    <property type="term" value="C:extracellular region"/>
    <property type="evidence" value="ECO:0007669"/>
    <property type="project" value="UniProtKB-SubCell"/>
</dbReference>
<dbReference type="InterPro" id="IPR001254">
    <property type="entry name" value="Trypsin_dom"/>
</dbReference>
<evidence type="ECO:0000256" key="3">
    <source>
        <dbReference type="ARBA" id="ARBA00022656"/>
    </source>
</evidence>
<keyword evidence="11" id="KW-0732">Signal</keyword>
<evidence type="ECO:0000256" key="1">
    <source>
        <dbReference type="ARBA" id="ARBA00004239"/>
    </source>
</evidence>
<organism evidence="13 14">
    <name type="scientific">Spodoptera frugiperda</name>
    <name type="common">Fall armyworm</name>
    <dbReference type="NCBI Taxonomy" id="7108"/>
    <lineage>
        <taxon>Eukaryota</taxon>
        <taxon>Metazoa</taxon>
        <taxon>Ecdysozoa</taxon>
        <taxon>Arthropoda</taxon>
        <taxon>Hexapoda</taxon>
        <taxon>Insecta</taxon>
        <taxon>Pterygota</taxon>
        <taxon>Neoptera</taxon>
        <taxon>Endopterygota</taxon>
        <taxon>Lepidoptera</taxon>
        <taxon>Glossata</taxon>
        <taxon>Ditrysia</taxon>
        <taxon>Noctuoidea</taxon>
        <taxon>Noctuidae</taxon>
        <taxon>Amphipyrinae</taxon>
        <taxon>Spodoptera</taxon>
    </lineage>
</organism>
<evidence type="ECO:0000313" key="14">
    <source>
        <dbReference type="RefSeq" id="XP_035448358.2"/>
    </source>
</evidence>
<protein>
    <submittedName>
        <fullName evidence="14">Trypsin CFT-1-like</fullName>
    </submittedName>
</protein>
<dbReference type="InterPro" id="IPR050430">
    <property type="entry name" value="Peptidase_S1"/>
</dbReference>
<evidence type="ECO:0000313" key="13">
    <source>
        <dbReference type="Proteomes" id="UP000829999"/>
    </source>
</evidence>
<dbReference type="InterPro" id="IPR009003">
    <property type="entry name" value="Peptidase_S1_PA"/>
</dbReference>
<keyword evidence="5" id="KW-0378">Hydrolase</keyword>
<feature type="chain" id="PRO_5040297679" evidence="11">
    <location>
        <begin position="17"/>
        <end position="255"/>
    </location>
</feature>
<evidence type="ECO:0000256" key="6">
    <source>
        <dbReference type="ARBA" id="ARBA00022825"/>
    </source>
</evidence>
<dbReference type="PROSITE" id="PS50240">
    <property type="entry name" value="TRYPSIN_DOM"/>
    <property type="match status" value="1"/>
</dbReference>
<dbReference type="PANTHER" id="PTHR24276:SF91">
    <property type="entry name" value="AT26814P-RELATED"/>
    <property type="match status" value="1"/>
</dbReference>
<evidence type="ECO:0000256" key="10">
    <source>
        <dbReference type="ARBA" id="ARBA00084094"/>
    </source>
</evidence>
<keyword evidence="3" id="KW-0800">Toxin</keyword>
<dbReference type="Gene3D" id="2.40.10.10">
    <property type="entry name" value="Trypsin-like serine proteases"/>
    <property type="match status" value="1"/>
</dbReference>
<dbReference type="SMART" id="SM00020">
    <property type="entry name" value="Tryp_SPc"/>
    <property type="match status" value="1"/>
</dbReference>
<evidence type="ECO:0000256" key="11">
    <source>
        <dbReference type="SAM" id="SignalP"/>
    </source>
</evidence>
<keyword evidence="6" id="KW-0720">Serine protease</keyword>
<evidence type="ECO:0000256" key="8">
    <source>
        <dbReference type="ARBA" id="ARBA00023240"/>
    </source>
</evidence>
<evidence type="ECO:0000256" key="7">
    <source>
        <dbReference type="ARBA" id="ARBA00023157"/>
    </source>
</evidence>
<evidence type="ECO:0000256" key="2">
    <source>
        <dbReference type="ARBA" id="ARBA00007664"/>
    </source>
</evidence>
<dbReference type="AlphaFoldDB" id="A0A9R0DCR4"/>
<dbReference type="PROSITE" id="PS00134">
    <property type="entry name" value="TRYPSIN_HIS"/>
    <property type="match status" value="1"/>
</dbReference>
<evidence type="ECO:0000259" key="12">
    <source>
        <dbReference type="PROSITE" id="PS50240"/>
    </source>
</evidence>
<gene>
    <name evidence="14" type="primary">LOC118274764</name>
</gene>
<accession>A0A9R0DCR4</accession>
<dbReference type="Proteomes" id="UP000829999">
    <property type="component" value="Chromosome 15"/>
</dbReference>
<evidence type="ECO:0000256" key="4">
    <source>
        <dbReference type="ARBA" id="ARBA00022670"/>
    </source>
</evidence>
<dbReference type="GO" id="GO:0004252">
    <property type="term" value="F:serine-type endopeptidase activity"/>
    <property type="evidence" value="ECO:0007669"/>
    <property type="project" value="InterPro"/>
</dbReference>
<sequence length="255" mass="27238">MRILALVALCFATVAAVPTGLQRIVGGSLTTIDQYPSIAALLCSSWFNNYQQCCGSIIINNRSVLTAAHCTENEPASNFRIRVGSSFRSSGGVVHNVILNNIHPAYNSSTLDSDIAILRSATAFSFNNNVRAASIAGANYYPGDNQAVWAAGWGDTFSGSGVGSEQLRHVQLVVINQEICKRQYENFPNTITDNMLCSGWPNGGRDTCQRDSGGPLYHNGVVVGVTSFGNKCAEPGYSGVSVRVSRFSSWISANA</sequence>
<keyword evidence="4" id="KW-0645">Protease</keyword>
<feature type="domain" description="Peptidase S1" evidence="12">
    <location>
        <begin position="24"/>
        <end position="255"/>
    </location>
</feature>
<keyword evidence="8" id="KW-1199">Hemostasis impairing toxin</keyword>
<name>A0A9R0DCR4_SPOFR</name>
<dbReference type="GeneID" id="118274764"/>
<dbReference type="GO" id="GO:0090729">
    <property type="term" value="F:toxin activity"/>
    <property type="evidence" value="ECO:0007669"/>
    <property type="project" value="UniProtKB-KW"/>
</dbReference>
<evidence type="ECO:0000256" key="9">
    <source>
        <dbReference type="ARBA" id="ARBA00055534"/>
    </source>
</evidence>
<dbReference type="FunFam" id="2.40.10.10:FF:000068">
    <property type="entry name" value="transmembrane protease serine 2"/>
    <property type="match status" value="1"/>
</dbReference>
<reference evidence="14" key="1">
    <citation type="submission" date="2025-08" db="UniProtKB">
        <authorList>
            <consortium name="RefSeq"/>
        </authorList>
    </citation>
    <scope>IDENTIFICATION</scope>
    <source>
        <tissue evidence="14">Whole larval tissue</tissue>
    </source>
</reference>
<dbReference type="InterPro" id="IPR001314">
    <property type="entry name" value="Peptidase_S1A"/>
</dbReference>
<dbReference type="Pfam" id="PF00089">
    <property type="entry name" value="Trypsin"/>
    <property type="match status" value="1"/>
</dbReference>
<keyword evidence="13" id="KW-1185">Reference proteome</keyword>
<dbReference type="FunFam" id="2.40.10.10:FF:000036">
    <property type="entry name" value="Trypsin beta"/>
    <property type="match status" value="1"/>
</dbReference>
<comment type="similarity">
    <text evidence="2">Belongs to the peptidase S1 family.</text>
</comment>
<dbReference type="InterPro" id="IPR018114">
    <property type="entry name" value="TRYPSIN_HIS"/>
</dbReference>
<dbReference type="InterPro" id="IPR043504">
    <property type="entry name" value="Peptidase_S1_PA_chymotrypsin"/>
</dbReference>
<comment type="subcellular location">
    <subcellularLocation>
        <location evidence="1">Secreted</location>
        <location evidence="1">Extracellular space</location>
    </subcellularLocation>
</comment>
<dbReference type="PANTHER" id="PTHR24276">
    <property type="entry name" value="POLYSERASE-RELATED"/>
    <property type="match status" value="1"/>
</dbReference>
<dbReference type="GO" id="GO:0006508">
    <property type="term" value="P:proteolysis"/>
    <property type="evidence" value="ECO:0007669"/>
    <property type="project" value="UniProtKB-KW"/>
</dbReference>
<keyword evidence="10" id="KW-1205">Fibrinolytic toxin</keyword>